<keyword evidence="1" id="KW-0560">Oxidoreductase</keyword>
<evidence type="ECO:0000313" key="4">
    <source>
        <dbReference type="EMBL" id="AZK44431.1"/>
    </source>
</evidence>
<dbReference type="InterPro" id="IPR039697">
    <property type="entry name" value="Alcohol_dehydrogenase_Fe"/>
</dbReference>
<dbReference type="Pfam" id="PF25137">
    <property type="entry name" value="ADH_Fe_C"/>
    <property type="match status" value="1"/>
</dbReference>
<accession>A0A3Q8S7U3</accession>
<evidence type="ECO:0000259" key="3">
    <source>
        <dbReference type="Pfam" id="PF25137"/>
    </source>
</evidence>
<feature type="domain" description="Fe-containing alcohol dehydrogenase-like C-terminal" evidence="3">
    <location>
        <begin position="191"/>
        <end position="359"/>
    </location>
</feature>
<dbReference type="SUPFAM" id="SSF56796">
    <property type="entry name" value="Dehydroquinate synthase-like"/>
    <property type="match status" value="1"/>
</dbReference>
<dbReference type="GO" id="GO:0046872">
    <property type="term" value="F:metal ion binding"/>
    <property type="evidence" value="ECO:0007669"/>
    <property type="project" value="InterPro"/>
</dbReference>
<dbReference type="InterPro" id="IPR018211">
    <property type="entry name" value="ADH_Fe_CS"/>
</dbReference>
<dbReference type="EMBL" id="CP034234">
    <property type="protein sequence ID" value="AZK44431.1"/>
    <property type="molecule type" value="Genomic_DNA"/>
</dbReference>
<dbReference type="KEGG" id="eri:EEI45_06490"/>
<dbReference type="PROSITE" id="PS00913">
    <property type="entry name" value="ADH_IRON_1"/>
    <property type="match status" value="1"/>
</dbReference>
<dbReference type="FunFam" id="3.40.50.1970:FF:000003">
    <property type="entry name" value="Alcohol dehydrogenase, iron-containing"/>
    <property type="match status" value="1"/>
</dbReference>
<keyword evidence="5" id="KW-1185">Reference proteome</keyword>
<dbReference type="Pfam" id="PF00465">
    <property type="entry name" value="Fe-ADH"/>
    <property type="match status" value="1"/>
</dbReference>
<evidence type="ECO:0000256" key="1">
    <source>
        <dbReference type="ARBA" id="ARBA00023002"/>
    </source>
</evidence>
<evidence type="ECO:0000259" key="2">
    <source>
        <dbReference type="Pfam" id="PF00465"/>
    </source>
</evidence>
<dbReference type="Gene3D" id="3.40.50.1970">
    <property type="match status" value="1"/>
</dbReference>
<sequence>MFKYAQKTIVNYGVGSLAEIGSLISRYGKRCLFINNGESFLEPAYKTVRLSLVEHEISFDEFSNIQANPTVENILEGIALTVENDYDVIFGLGGGSVMDSAKAISFLAKERDIDWDNVFATYTSPHVDYENRLDVLPLILTPTTSGTGSEITQAAVLTYGNEKLSIFHQQIFAKEALIDPTLTLTLPASVTAHSGFDAFTHAFESYVSLNANPLAQLDALNAMKKIVDTLPNLMNDLHNLELREAMTLASLIAGRALSNSGASIPHPLAEVVGGYTNRPHGAILASLYPSYIQTCQKENEEDFKTISNYVFGNDVLYENVVRFLKEIQLDDSLMDLVEHKETLEKILVHPIMEHLSFADTSTLRTIIKNA</sequence>
<organism evidence="4 5">
    <name type="scientific">Erysipelothrix piscisicarius</name>
    <dbReference type="NCBI Taxonomy" id="2485784"/>
    <lineage>
        <taxon>Bacteria</taxon>
        <taxon>Bacillati</taxon>
        <taxon>Bacillota</taxon>
        <taxon>Erysipelotrichia</taxon>
        <taxon>Erysipelotrichales</taxon>
        <taxon>Erysipelotrichaceae</taxon>
        <taxon>Erysipelothrix</taxon>
    </lineage>
</organism>
<feature type="domain" description="Alcohol dehydrogenase iron-type/glycerol dehydrogenase GldA" evidence="2">
    <location>
        <begin position="10"/>
        <end position="180"/>
    </location>
</feature>
<gene>
    <name evidence="4" type="ORF">EEI45_06490</name>
</gene>
<reference evidence="4 5" key="1">
    <citation type="journal article" date="2020" name="Int. J. Syst. Evol. Microbiol.">
        <title>Description of Erysipelothrix piscisicarius sp. nov., an emergent fish pathogen, and assessment of virulence using a tiger barb (Puntigrus tetrazona) infection model.</title>
        <authorList>
            <person name="Pomaranski E.K."/>
            <person name="Griffin M.J."/>
            <person name="Camus A.C."/>
            <person name="Armwood A.R."/>
            <person name="Shelley J."/>
            <person name="Waldbieser G.C."/>
            <person name="LaFrentz B.R."/>
            <person name="Garcia J.C."/>
            <person name="Yanong R."/>
            <person name="Soto E."/>
        </authorList>
    </citation>
    <scope>NUCLEOTIDE SEQUENCE [LARGE SCALE GENOMIC DNA]</scope>
    <source>
        <strain evidence="4 5">15TAL0474</strain>
    </source>
</reference>
<dbReference type="InterPro" id="IPR056798">
    <property type="entry name" value="ADH_Fe_C"/>
</dbReference>
<protein>
    <submittedName>
        <fullName evidence="4">Iron-containing alcohol dehydrogenase</fullName>
    </submittedName>
</protein>
<evidence type="ECO:0000313" key="5">
    <source>
        <dbReference type="Proteomes" id="UP000278804"/>
    </source>
</evidence>
<dbReference type="InterPro" id="IPR001670">
    <property type="entry name" value="ADH_Fe/GldA"/>
</dbReference>
<dbReference type="RefSeq" id="WP_125164602.1">
    <property type="nucleotide sequence ID" value="NZ_CP034234.1"/>
</dbReference>
<dbReference type="Gene3D" id="1.20.1090.10">
    <property type="entry name" value="Dehydroquinate synthase-like - alpha domain"/>
    <property type="match status" value="1"/>
</dbReference>
<dbReference type="GO" id="GO:0004022">
    <property type="term" value="F:alcohol dehydrogenase (NAD+) activity"/>
    <property type="evidence" value="ECO:0007669"/>
    <property type="project" value="UniProtKB-ARBA"/>
</dbReference>
<name>A0A3Q8S7U3_9FIRM</name>
<dbReference type="PANTHER" id="PTHR11496:SF103">
    <property type="entry name" value="DEHYDROGENASE, PUTATIVE-RELATED"/>
    <property type="match status" value="1"/>
</dbReference>
<dbReference type="AlphaFoldDB" id="A0A3Q8S7U3"/>
<proteinExistence type="predicted"/>
<dbReference type="PANTHER" id="PTHR11496">
    <property type="entry name" value="ALCOHOL DEHYDROGENASE"/>
    <property type="match status" value="1"/>
</dbReference>
<dbReference type="Proteomes" id="UP000278804">
    <property type="component" value="Chromosome"/>
</dbReference>